<organism evidence="3 4">
    <name type="scientific">Mycobacterium innocens</name>
    <dbReference type="NCBI Taxonomy" id="2341083"/>
    <lineage>
        <taxon>Bacteria</taxon>
        <taxon>Bacillati</taxon>
        <taxon>Actinomycetota</taxon>
        <taxon>Actinomycetes</taxon>
        <taxon>Mycobacteriales</taxon>
        <taxon>Mycobacteriaceae</taxon>
        <taxon>Mycobacterium</taxon>
    </lineage>
</organism>
<dbReference type="Proteomes" id="UP000267289">
    <property type="component" value="Unassembled WGS sequence"/>
</dbReference>
<evidence type="ECO:0000313" key="4">
    <source>
        <dbReference type="Proteomes" id="UP000267289"/>
    </source>
</evidence>
<reference evidence="3 4" key="1">
    <citation type="submission" date="2018-09" db="EMBL/GenBank/DDBJ databases">
        <authorList>
            <person name="Tagini F."/>
        </authorList>
    </citation>
    <scope>NUCLEOTIDE SEQUENCE [LARGE SCALE GENOMIC DNA]</scope>
    <source>
        <strain evidence="3 4">MK13</strain>
    </source>
</reference>
<dbReference type="SUPFAM" id="SSF140459">
    <property type="entry name" value="PE/PPE dimer-like"/>
    <property type="match status" value="1"/>
</dbReference>
<gene>
    <name evidence="3" type="ORF">LAUMK13_03034</name>
</gene>
<evidence type="ECO:0000313" key="3">
    <source>
        <dbReference type="EMBL" id="VBA40379.1"/>
    </source>
</evidence>
<name>A0A498Q5Z8_9MYCO</name>
<evidence type="ECO:0000259" key="2">
    <source>
        <dbReference type="Pfam" id="PF00823"/>
    </source>
</evidence>
<dbReference type="InterPro" id="IPR000030">
    <property type="entry name" value="PPE_dom"/>
</dbReference>
<evidence type="ECO:0000256" key="1">
    <source>
        <dbReference type="ARBA" id="ARBA00010652"/>
    </source>
</evidence>
<dbReference type="EMBL" id="UPHQ01000156">
    <property type="protein sequence ID" value="VBA40379.1"/>
    <property type="molecule type" value="Genomic_DNA"/>
</dbReference>
<accession>A0A498Q5Z8</accession>
<comment type="similarity">
    <text evidence="1">Belongs to the mycobacterial PPE family.</text>
</comment>
<keyword evidence="4" id="KW-1185">Reference proteome</keyword>
<feature type="domain" description="PPE" evidence="2">
    <location>
        <begin position="2"/>
        <end position="67"/>
    </location>
</feature>
<dbReference type="AlphaFoldDB" id="A0A498Q5Z8"/>
<protein>
    <submittedName>
        <fullName evidence="3">Putative PPE family protein PPE20</fullName>
    </submittedName>
</protein>
<dbReference type="Pfam" id="PF00823">
    <property type="entry name" value="PPE"/>
    <property type="match status" value="1"/>
</dbReference>
<sequence length="68" mass="7001">MAAELTAVITSLRAEAWLGTAVECCVAAYVPYLAWVMQVGADCAQLAAVHEIAASAYETALAAMPTLG</sequence>
<dbReference type="Gene3D" id="1.20.1260.20">
    <property type="entry name" value="PPE superfamily"/>
    <property type="match status" value="1"/>
</dbReference>
<dbReference type="InterPro" id="IPR038332">
    <property type="entry name" value="PPE_sf"/>
</dbReference>
<proteinExistence type="inferred from homology"/>